<dbReference type="Proteomes" id="UP000515135">
    <property type="component" value="Unplaced"/>
</dbReference>
<evidence type="ECO:0000313" key="2">
    <source>
        <dbReference type="Proteomes" id="UP000515135"/>
    </source>
</evidence>
<dbReference type="InterPro" id="IPR050951">
    <property type="entry name" value="Retrovirus_Pol_polyprotein"/>
</dbReference>
<dbReference type="GO" id="GO:0003676">
    <property type="term" value="F:nucleic acid binding"/>
    <property type="evidence" value="ECO:0007669"/>
    <property type="project" value="InterPro"/>
</dbReference>
<dbReference type="FunFam" id="3.30.420.10:FF:000063">
    <property type="entry name" value="Retrovirus-related Pol polyprotein from transposon 297-like Protein"/>
    <property type="match status" value="1"/>
</dbReference>
<sequence>MVVIDEHSRYPVVEHLRSTSAQAVIPVLDKIFAMFGTPEVLKTDNGPPWTSTQMKSFADYLGFHHRKVTPYWPCANGTAERFMRVLGKTVKAAVVEGKSWKQELHKMLRSYRATPHTTTNHPPATLLFQRAMKTRLPDQQN</sequence>
<dbReference type="InterPro" id="IPR001584">
    <property type="entry name" value="Integrase_cat-core"/>
</dbReference>
<organism evidence="2 3">
    <name type="scientific">Branchiostoma belcheri</name>
    <name type="common">Amphioxus</name>
    <dbReference type="NCBI Taxonomy" id="7741"/>
    <lineage>
        <taxon>Eukaryota</taxon>
        <taxon>Metazoa</taxon>
        <taxon>Chordata</taxon>
        <taxon>Cephalochordata</taxon>
        <taxon>Leptocardii</taxon>
        <taxon>Amphioxiformes</taxon>
        <taxon>Branchiostomatidae</taxon>
        <taxon>Branchiostoma</taxon>
    </lineage>
</organism>
<accession>A0A6P4ZGY1</accession>
<dbReference type="InterPro" id="IPR036397">
    <property type="entry name" value="RNaseH_sf"/>
</dbReference>
<dbReference type="InterPro" id="IPR012337">
    <property type="entry name" value="RNaseH-like_sf"/>
</dbReference>
<dbReference type="PANTHER" id="PTHR37984">
    <property type="entry name" value="PROTEIN CBG26694"/>
    <property type="match status" value="1"/>
</dbReference>
<keyword evidence="2" id="KW-1185">Reference proteome</keyword>
<dbReference type="SUPFAM" id="SSF53098">
    <property type="entry name" value="Ribonuclease H-like"/>
    <property type="match status" value="1"/>
</dbReference>
<dbReference type="Gene3D" id="3.30.420.10">
    <property type="entry name" value="Ribonuclease H-like superfamily/Ribonuclease H"/>
    <property type="match status" value="1"/>
</dbReference>
<protein>
    <submittedName>
        <fullName evidence="3">Uncharacterized protein K02A2.6-like</fullName>
    </submittedName>
</protein>
<feature type="domain" description="Integrase catalytic" evidence="1">
    <location>
        <begin position="1"/>
        <end position="131"/>
    </location>
</feature>
<dbReference type="OrthoDB" id="5988424at2759"/>
<dbReference type="PANTHER" id="PTHR37984:SF5">
    <property type="entry name" value="PROTEIN NYNRIN-LIKE"/>
    <property type="match status" value="1"/>
</dbReference>
<evidence type="ECO:0000313" key="3">
    <source>
        <dbReference type="RefSeq" id="XP_019633264.1"/>
    </source>
</evidence>
<dbReference type="GeneID" id="109476699"/>
<dbReference type="KEGG" id="bbel:109476699"/>
<dbReference type="RefSeq" id="XP_019633264.1">
    <property type="nucleotide sequence ID" value="XM_019777705.1"/>
</dbReference>
<name>A0A6P4ZGY1_BRABE</name>
<dbReference type="PROSITE" id="PS50994">
    <property type="entry name" value="INTEGRASE"/>
    <property type="match status" value="1"/>
</dbReference>
<reference evidence="3" key="1">
    <citation type="submission" date="2025-08" db="UniProtKB">
        <authorList>
            <consortium name="RefSeq"/>
        </authorList>
    </citation>
    <scope>IDENTIFICATION</scope>
    <source>
        <tissue evidence="3">Gonad</tissue>
    </source>
</reference>
<dbReference type="GO" id="GO:0015074">
    <property type="term" value="P:DNA integration"/>
    <property type="evidence" value="ECO:0007669"/>
    <property type="project" value="InterPro"/>
</dbReference>
<gene>
    <name evidence="3" type="primary">LOC109476699</name>
</gene>
<evidence type="ECO:0000259" key="1">
    <source>
        <dbReference type="PROSITE" id="PS50994"/>
    </source>
</evidence>
<dbReference type="AlphaFoldDB" id="A0A6P4ZGY1"/>
<proteinExistence type="predicted"/>
<dbReference type="Pfam" id="PF00665">
    <property type="entry name" value="rve"/>
    <property type="match status" value="1"/>
</dbReference>